<keyword evidence="2" id="KW-0472">Membrane</keyword>
<feature type="transmembrane region" description="Helical" evidence="2">
    <location>
        <begin position="164"/>
        <end position="183"/>
    </location>
</feature>
<evidence type="ECO:0000256" key="2">
    <source>
        <dbReference type="SAM" id="Phobius"/>
    </source>
</evidence>
<keyword evidence="4" id="KW-1185">Reference proteome</keyword>
<gene>
    <name evidence="3" type="ORF">Daesc_005465</name>
</gene>
<feature type="region of interest" description="Disordered" evidence="1">
    <location>
        <begin position="18"/>
        <end position="43"/>
    </location>
</feature>
<keyword evidence="2" id="KW-0812">Transmembrane</keyword>
<evidence type="ECO:0000313" key="3">
    <source>
        <dbReference type="EMBL" id="KAK6953165.1"/>
    </source>
</evidence>
<feature type="transmembrane region" description="Helical" evidence="2">
    <location>
        <begin position="227"/>
        <end position="245"/>
    </location>
</feature>
<accession>A0AAX6MKJ6</accession>
<dbReference type="Proteomes" id="UP001369815">
    <property type="component" value="Unassembled WGS sequence"/>
</dbReference>
<sequence>MAHHADFEYRLPDIDTYIPSPDFTRGQELYDTPSDGYRSRGRRQDLRQIYNRGGYDPITVNAISPTRTVQSLGGGDVSRADSRRTTTSDLPYDDPERYSSNIHEPPKRFPEKKQGFFKRLFGNDGWTYEILSILVSIGCIAATVALLCIMNGKALSSWNWPIQPNALISIFSVIAKASLMYSISQCISQFKWILFRQQARPMIDLQRFDDASRGSWGSLKFLMGARLTALATSVACLVTIASLAIDPFTQQVIKFSSRQVPSSLETYTRRSSGYDSGIKVNGRTPGKISTGMQTATIMGALGQMSGPPYVCPTGNCTYPTVSTLGIRSICKDVTAGTKMNCPAWPTELNVNSNCTITTPIGDDITIRYAMRGSRTQQFLWGNIFTTTPRQYPIGYQPPPAILYEFSAWNSTGTPGGVNGSTVHECTIELCERTYADLKVTRGERNTPTITTSALQFSHYDIDEMSYHFGAKGTKDGVDVNYTISLADMSAMGTTLLTMFSTSLYPNTTSSGQEGQPGTPTQGLDFANILYLSGNLPELVDHMTDEMTNYMRSINATAVARVPGEALQQETYIDVHWPWFALPAGLVFLSAMLLLTTIVVNSRRDVKIWKSSVLPFLLHPLHGDDDVIEGGKMEKISRMEDKAEATRLKLGDIAQDEVRFIVQ</sequence>
<dbReference type="PANTHER" id="PTHR35394:SF5">
    <property type="entry name" value="DUF3176 DOMAIN-CONTAINING PROTEIN"/>
    <property type="match status" value="1"/>
</dbReference>
<evidence type="ECO:0000313" key="4">
    <source>
        <dbReference type="Proteomes" id="UP001369815"/>
    </source>
</evidence>
<protein>
    <submittedName>
        <fullName evidence="3">Uncharacterized protein</fullName>
    </submittedName>
</protein>
<dbReference type="InterPro" id="IPR021514">
    <property type="entry name" value="DUF3176"/>
</dbReference>
<feature type="transmembrane region" description="Helical" evidence="2">
    <location>
        <begin position="128"/>
        <end position="152"/>
    </location>
</feature>
<name>A0AAX6MKJ6_9PEZI</name>
<keyword evidence="2" id="KW-1133">Transmembrane helix</keyword>
<comment type="caution">
    <text evidence="3">The sequence shown here is derived from an EMBL/GenBank/DDBJ whole genome shotgun (WGS) entry which is preliminary data.</text>
</comment>
<dbReference type="PANTHER" id="PTHR35394">
    <property type="entry name" value="DUF3176 DOMAIN-CONTAINING PROTEIN"/>
    <property type="match status" value="1"/>
</dbReference>
<reference evidence="3 4" key="1">
    <citation type="journal article" date="2024" name="Front Chem Biol">
        <title>Unveiling the potential of Daldinia eschscholtzii MFLUCC 19-0629 through bioactivity and bioinformatics studies for enhanced sustainable agriculture production.</title>
        <authorList>
            <person name="Brooks S."/>
            <person name="Weaver J.A."/>
            <person name="Klomchit A."/>
            <person name="Alharthi S.A."/>
            <person name="Onlamun T."/>
            <person name="Nurani R."/>
            <person name="Vong T.K."/>
            <person name="Alberti F."/>
            <person name="Greco C."/>
        </authorList>
    </citation>
    <scope>NUCLEOTIDE SEQUENCE [LARGE SCALE GENOMIC DNA]</scope>
    <source>
        <strain evidence="3">MFLUCC 19-0629</strain>
    </source>
</reference>
<proteinExistence type="predicted"/>
<dbReference type="AlphaFoldDB" id="A0AAX6MKJ6"/>
<dbReference type="EMBL" id="JBANMG010000005">
    <property type="protein sequence ID" value="KAK6953165.1"/>
    <property type="molecule type" value="Genomic_DNA"/>
</dbReference>
<feature type="transmembrane region" description="Helical" evidence="2">
    <location>
        <begin position="576"/>
        <end position="599"/>
    </location>
</feature>
<evidence type="ECO:0000256" key="1">
    <source>
        <dbReference type="SAM" id="MobiDB-lite"/>
    </source>
</evidence>
<feature type="region of interest" description="Disordered" evidence="1">
    <location>
        <begin position="69"/>
        <end position="105"/>
    </location>
</feature>
<dbReference type="Pfam" id="PF11374">
    <property type="entry name" value="DUF3176"/>
    <property type="match status" value="1"/>
</dbReference>
<organism evidence="3 4">
    <name type="scientific">Daldinia eschscholtzii</name>
    <dbReference type="NCBI Taxonomy" id="292717"/>
    <lineage>
        <taxon>Eukaryota</taxon>
        <taxon>Fungi</taxon>
        <taxon>Dikarya</taxon>
        <taxon>Ascomycota</taxon>
        <taxon>Pezizomycotina</taxon>
        <taxon>Sordariomycetes</taxon>
        <taxon>Xylariomycetidae</taxon>
        <taxon>Xylariales</taxon>
        <taxon>Hypoxylaceae</taxon>
        <taxon>Daldinia</taxon>
    </lineage>
</organism>